<dbReference type="Proteomes" id="UP001162156">
    <property type="component" value="Unassembled WGS sequence"/>
</dbReference>
<evidence type="ECO:0000259" key="1">
    <source>
        <dbReference type="Pfam" id="PF13843"/>
    </source>
</evidence>
<proteinExistence type="predicted"/>
<comment type="caution">
    <text evidence="2">The sequence shown here is derived from an EMBL/GenBank/DDBJ whole genome shotgun (WGS) entry which is preliminary data.</text>
</comment>
<evidence type="ECO:0000313" key="2">
    <source>
        <dbReference type="EMBL" id="KAJ8947324.1"/>
    </source>
</evidence>
<feature type="domain" description="PiggyBac transposable element-derived protein" evidence="1">
    <location>
        <begin position="8"/>
        <end position="89"/>
    </location>
</feature>
<dbReference type="InterPro" id="IPR029526">
    <property type="entry name" value="PGBD"/>
</dbReference>
<evidence type="ECO:0000313" key="3">
    <source>
        <dbReference type="Proteomes" id="UP001162156"/>
    </source>
</evidence>
<accession>A0AAV8Y854</accession>
<gene>
    <name evidence="2" type="ORF">NQ314_008626</name>
</gene>
<dbReference type="Pfam" id="PF13843">
    <property type="entry name" value="DDE_Tnp_1_7"/>
    <property type="match status" value="1"/>
</dbReference>
<organism evidence="2 3">
    <name type="scientific">Rhamnusium bicolor</name>
    <dbReference type="NCBI Taxonomy" id="1586634"/>
    <lineage>
        <taxon>Eukaryota</taxon>
        <taxon>Metazoa</taxon>
        <taxon>Ecdysozoa</taxon>
        <taxon>Arthropoda</taxon>
        <taxon>Hexapoda</taxon>
        <taxon>Insecta</taxon>
        <taxon>Pterygota</taxon>
        <taxon>Neoptera</taxon>
        <taxon>Endopterygota</taxon>
        <taxon>Coleoptera</taxon>
        <taxon>Polyphaga</taxon>
        <taxon>Cucujiformia</taxon>
        <taxon>Chrysomeloidea</taxon>
        <taxon>Cerambycidae</taxon>
        <taxon>Lepturinae</taxon>
        <taxon>Rhagiini</taxon>
        <taxon>Rhamnusium</taxon>
    </lineage>
</organism>
<protein>
    <recommendedName>
        <fullName evidence="1">PiggyBac transposable element-derived protein domain-containing protein</fullName>
    </recommendedName>
</protein>
<name>A0AAV8Y854_9CUCU</name>
<reference evidence="2" key="1">
    <citation type="journal article" date="2023" name="Insect Mol. Biol.">
        <title>Genome sequencing provides insights into the evolution of gene families encoding plant cell wall-degrading enzymes in longhorned beetles.</title>
        <authorList>
            <person name="Shin N.R."/>
            <person name="Okamura Y."/>
            <person name="Kirsch R."/>
            <person name="Pauchet Y."/>
        </authorList>
    </citation>
    <scope>NUCLEOTIDE SEQUENCE</scope>
    <source>
        <strain evidence="2">RBIC_L_NR</strain>
    </source>
</reference>
<keyword evidence="3" id="KW-1185">Reference proteome</keyword>
<sequence>MWIIWKDEITAKENADGITILKWRDKRDVLMLSTKHTDEMVSVTKNGKEVLKPKMVIDYNIGKTSIDISDQFASYDSALRKNIKWYKKWVSKSF</sequence>
<dbReference type="EMBL" id="JANEYF010002382">
    <property type="protein sequence ID" value="KAJ8947324.1"/>
    <property type="molecule type" value="Genomic_DNA"/>
</dbReference>
<dbReference type="AlphaFoldDB" id="A0AAV8Y854"/>